<dbReference type="Pfam" id="PF20117">
    <property type="entry name" value="DUF6507"/>
    <property type="match status" value="1"/>
</dbReference>
<organism evidence="1 2">
    <name type="scientific">Arthrobacter gandavensis</name>
    <dbReference type="NCBI Taxonomy" id="169960"/>
    <lineage>
        <taxon>Bacteria</taxon>
        <taxon>Bacillati</taxon>
        <taxon>Actinomycetota</taxon>
        <taxon>Actinomycetes</taxon>
        <taxon>Micrococcales</taxon>
        <taxon>Micrococcaceae</taxon>
        <taxon>Arthrobacter</taxon>
    </lineage>
</organism>
<accession>A0ABN2P5S6</accession>
<proteinExistence type="predicted"/>
<protein>
    <recommendedName>
        <fullName evidence="3">Excreted virulence factor EspC, type VII ESX diderm</fullName>
    </recommendedName>
</protein>
<dbReference type="Proteomes" id="UP001500784">
    <property type="component" value="Unassembled WGS sequence"/>
</dbReference>
<dbReference type="InterPro" id="IPR045436">
    <property type="entry name" value="DUF6507"/>
</dbReference>
<dbReference type="EMBL" id="BAAALV010000002">
    <property type="protein sequence ID" value="GAA1912504.1"/>
    <property type="molecule type" value="Genomic_DNA"/>
</dbReference>
<gene>
    <name evidence="1" type="ORF">GCM10009688_16810</name>
</gene>
<comment type="caution">
    <text evidence="1">The sequence shown here is derived from an EMBL/GenBank/DDBJ whole genome shotgun (WGS) entry which is preliminary data.</text>
</comment>
<keyword evidence="2" id="KW-1185">Reference proteome</keyword>
<reference evidence="1 2" key="1">
    <citation type="journal article" date="2019" name="Int. J. Syst. Evol. Microbiol.">
        <title>The Global Catalogue of Microorganisms (GCM) 10K type strain sequencing project: providing services to taxonomists for standard genome sequencing and annotation.</title>
        <authorList>
            <consortium name="The Broad Institute Genomics Platform"/>
            <consortium name="The Broad Institute Genome Sequencing Center for Infectious Disease"/>
            <person name="Wu L."/>
            <person name="Ma J."/>
        </authorList>
    </citation>
    <scope>NUCLEOTIDE SEQUENCE [LARGE SCALE GENOMIC DNA]</scope>
    <source>
        <strain evidence="1 2">JCM 13316</strain>
    </source>
</reference>
<sequence>MPVSGYDIDLAGCRSILNQVGSDTGPAEAADALRTGMESAVQAVNSTVITMALEEITSRLLLPQAGGVQDRIYGAVEGVSAALNAYTDGDAGMAQSARDAAAAVPHGLAGMQ</sequence>
<dbReference type="RefSeq" id="WP_152226541.1">
    <property type="nucleotide sequence ID" value="NZ_BAAALV010000002.1"/>
</dbReference>
<evidence type="ECO:0000313" key="1">
    <source>
        <dbReference type="EMBL" id="GAA1912504.1"/>
    </source>
</evidence>
<evidence type="ECO:0000313" key="2">
    <source>
        <dbReference type="Proteomes" id="UP001500784"/>
    </source>
</evidence>
<name>A0ABN2P5S6_9MICC</name>
<evidence type="ECO:0008006" key="3">
    <source>
        <dbReference type="Google" id="ProtNLM"/>
    </source>
</evidence>